<dbReference type="GO" id="GO:0006303">
    <property type="term" value="P:double-strand break repair via nonhomologous end joining"/>
    <property type="evidence" value="ECO:0007669"/>
    <property type="project" value="UniProtKB-UniRule"/>
</dbReference>
<dbReference type="Proteomes" id="UP000460272">
    <property type="component" value="Unassembled WGS sequence"/>
</dbReference>
<evidence type="ECO:0000256" key="4">
    <source>
        <dbReference type="SAM" id="MobiDB-lite"/>
    </source>
</evidence>
<keyword evidence="7" id="KW-1185">Reference proteome</keyword>
<evidence type="ECO:0000256" key="2">
    <source>
        <dbReference type="ARBA" id="ARBA00023172"/>
    </source>
</evidence>
<dbReference type="Gene3D" id="2.40.290.10">
    <property type="match status" value="1"/>
</dbReference>
<reference evidence="6 7" key="1">
    <citation type="submission" date="2018-11" db="EMBL/GenBank/DDBJ databases">
        <title>Trebonia kvetii gen.nov., sp.nov., a novel acidophilic actinobacterium, and proposal of the new actinobacterial family Treboniaceae fam. nov.</title>
        <authorList>
            <person name="Rapoport D."/>
            <person name="Sagova-Mareckova M."/>
            <person name="Sedlacek I."/>
            <person name="Provaznik J."/>
            <person name="Kralova S."/>
            <person name="Pavlinic D."/>
            <person name="Benes V."/>
            <person name="Kopecky J."/>
        </authorList>
    </citation>
    <scope>NUCLEOTIDE SEQUENCE [LARGE SCALE GENOMIC DNA]</scope>
    <source>
        <strain evidence="6 7">15Tr583</strain>
    </source>
</reference>
<dbReference type="AlphaFoldDB" id="A0A6P2BZQ8"/>
<gene>
    <name evidence="3" type="primary">ku</name>
    <name evidence="6" type="ORF">EAS64_17430</name>
</gene>
<dbReference type="PANTHER" id="PTHR41251">
    <property type="entry name" value="NON-HOMOLOGOUS END JOINING PROTEIN KU"/>
    <property type="match status" value="1"/>
</dbReference>
<dbReference type="EMBL" id="RPFW01000003">
    <property type="protein sequence ID" value="TVZ04177.1"/>
    <property type="molecule type" value="Genomic_DNA"/>
</dbReference>
<dbReference type="GO" id="GO:0003690">
    <property type="term" value="F:double-stranded DNA binding"/>
    <property type="evidence" value="ECO:0007669"/>
    <property type="project" value="UniProtKB-UniRule"/>
</dbReference>
<dbReference type="NCBIfam" id="TIGR02772">
    <property type="entry name" value="Ku_bact"/>
    <property type="match status" value="1"/>
</dbReference>
<name>A0A6P2BZQ8_9ACTN</name>
<proteinExistence type="inferred from homology"/>
<evidence type="ECO:0000313" key="6">
    <source>
        <dbReference type="EMBL" id="TVZ04177.1"/>
    </source>
</evidence>
<accession>A0A6P2BZQ8</accession>
<dbReference type="GO" id="GO:0006310">
    <property type="term" value="P:DNA recombination"/>
    <property type="evidence" value="ECO:0007669"/>
    <property type="project" value="UniProtKB-KW"/>
</dbReference>
<dbReference type="SUPFAM" id="SSF100939">
    <property type="entry name" value="SPOC domain-like"/>
    <property type="match status" value="1"/>
</dbReference>
<comment type="similarity">
    <text evidence="3">Belongs to the prokaryotic Ku family.</text>
</comment>
<organism evidence="6 7">
    <name type="scientific">Trebonia kvetii</name>
    <dbReference type="NCBI Taxonomy" id="2480626"/>
    <lineage>
        <taxon>Bacteria</taxon>
        <taxon>Bacillati</taxon>
        <taxon>Actinomycetota</taxon>
        <taxon>Actinomycetes</taxon>
        <taxon>Streptosporangiales</taxon>
        <taxon>Treboniaceae</taxon>
        <taxon>Trebonia</taxon>
    </lineage>
</organism>
<keyword evidence="1 3" id="KW-0238">DNA-binding</keyword>
<feature type="region of interest" description="Disordered" evidence="4">
    <location>
        <begin position="234"/>
        <end position="292"/>
    </location>
</feature>
<keyword evidence="2 3" id="KW-0233">DNA recombination</keyword>
<protein>
    <recommendedName>
        <fullName evidence="3">Non-homologous end joining protein Ku</fullName>
    </recommendedName>
</protein>
<feature type="compositionally biased region" description="Basic residues" evidence="4">
    <location>
        <begin position="279"/>
        <end position="292"/>
    </location>
</feature>
<dbReference type="FunFam" id="2.40.290.10:FF:000004">
    <property type="entry name" value="Non-homologous end joining protein Ku"/>
    <property type="match status" value="1"/>
</dbReference>
<dbReference type="SMART" id="SM00559">
    <property type="entry name" value="Ku78"/>
    <property type="match status" value="1"/>
</dbReference>
<dbReference type="CDD" id="cd00789">
    <property type="entry name" value="KU_like"/>
    <property type="match status" value="1"/>
</dbReference>
<dbReference type="InterPro" id="IPR009187">
    <property type="entry name" value="Prok_Ku"/>
</dbReference>
<dbReference type="InterPro" id="IPR006164">
    <property type="entry name" value="DNA_bd_Ku70/Ku80"/>
</dbReference>
<dbReference type="InterPro" id="IPR016194">
    <property type="entry name" value="SPOC-like_C_dom_sf"/>
</dbReference>
<feature type="compositionally biased region" description="Low complexity" evidence="4">
    <location>
        <begin position="234"/>
        <end position="245"/>
    </location>
</feature>
<comment type="caution">
    <text evidence="6">The sequence shown here is derived from an EMBL/GenBank/DDBJ whole genome shotgun (WGS) entry which is preliminary data.</text>
</comment>
<dbReference type="RefSeq" id="WP_145854046.1">
    <property type="nucleotide sequence ID" value="NZ_RPFW01000003.1"/>
</dbReference>
<comment type="subunit">
    <text evidence="3">Homodimer. Interacts with LigD.</text>
</comment>
<keyword evidence="3" id="KW-0234">DNA repair</keyword>
<dbReference type="OrthoDB" id="9795084at2"/>
<keyword evidence="3" id="KW-0227">DNA damage</keyword>
<comment type="function">
    <text evidence="3">With LigD forms a non-homologous end joining (NHEJ) DNA repair enzyme, which repairs dsDNA breaks with reduced fidelity. Binds linear dsDNA with 5'- and 3'- overhangs but not closed circular dsDNA nor ssDNA. Recruits and stimulates the ligase activity of LigD.</text>
</comment>
<dbReference type="Pfam" id="PF02735">
    <property type="entry name" value="Ku"/>
    <property type="match status" value="1"/>
</dbReference>
<evidence type="ECO:0000256" key="3">
    <source>
        <dbReference type="HAMAP-Rule" id="MF_01875"/>
    </source>
</evidence>
<evidence type="ECO:0000259" key="5">
    <source>
        <dbReference type="SMART" id="SM00559"/>
    </source>
</evidence>
<dbReference type="PIRSF" id="PIRSF006493">
    <property type="entry name" value="Prok_Ku"/>
    <property type="match status" value="1"/>
</dbReference>
<dbReference type="HAMAP" id="MF_01875">
    <property type="entry name" value="Prokaryotic_Ku"/>
    <property type="match status" value="1"/>
</dbReference>
<dbReference type="PANTHER" id="PTHR41251:SF1">
    <property type="entry name" value="NON-HOMOLOGOUS END JOINING PROTEIN KU"/>
    <property type="match status" value="1"/>
</dbReference>
<evidence type="ECO:0000313" key="7">
    <source>
        <dbReference type="Proteomes" id="UP000460272"/>
    </source>
</evidence>
<sequence>MRSIWAGAISFGMVVIPVKLYAATEQRDVAFRQVHREDGGRIQFRRICSVDGEEVPYADVAKGYELATGDMVVLTDDDLKDLPLATAKRIDVLHFSPAGQLDPILANKAYYLDPDPSGVRAYVLFRDALERSGRVAVAKVAIRQREALAALRVRDGVLVLETLLWPDEVRAPDFKFLDEDVDIRSQELKMAASLIDTMTEDFDPALYKDSYREALEALVQAKIEGNDVVRPAGTAVPAGAPGGPADLTETLRASVAAAKANRAKDTEEDDAEPAPAAPKQRKPPGGRKKASA</sequence>
<feature type="domain" description="Ku" evidence="5">
    <location>
        <begin position="52"/>
        <end position="180"/>
    </location>
</feature>
<evidence type="ECO:0000256" key="1">
    <source>
        <dbReference type="ARBA" id="ARBA00023125"/>
    </source>
</evidence>